<evidence type="ECO:0000313" key="1">
    <source>
        <dbReference type="EMBL" id="TNJ39526.1"/>
    </source>
</evidence>
<sequence>MSKVLILTRNFPPYVTGGASRAWKFASNFAAIGWSPVAVAPPAIAGMATGVSSGANGVSELYRTAPDLDAGDLDAAARCALLHGREAPGASRPFKGNLARQFKSVTDGSLWQKSAEATVEQLLEQDPEIDLLYAQGPPLEPLMLALNVTRRRSLNLMLDITAPLDPAMPAPGASRSAAAKAEEHILLSGVPLLTPNRFLKEYFLKKYPGRLDYNHVTIVPPAFDPSHPAFRRQESKTPGTVLRVALLVDELPKGDLKALLAGLDAWIRADGIAAGGVELALFGDGVPELLRRAAKKPIRQLFVLDETGGIDRELETCRNTAFFCAVLSNSAASTVVVPDRLIDALGMGLPLCAVAPEGEAARLAVESGGMCAPAGNAGAIMELFRAMASGWSFGNLQAAPDWLRERHTISTVMQELRRAIASQPLI</sequence>
<comment type="caution">
    <text evidence="1">The sequence shown here is derived from an EMBL/GenBank/DDBJ whole genome shotgun (WGS) entry which is preliminary data.</text>
</comment>
<organism evidence="1 2">
    <name type="scientific">Chlorobaculum thiosulfatiphilum</name>
    <name type="common">Chlorobium limicola f.sp. thiosulfatophilum</name>
    <dbReference type="NCBI Taxonomy" id="115852"/>
    <lineage>
        <taxon>Bacteria</taxon>
        <taxon>Pseudomonadati</taxon>
        <taxon>Chlorobiota</taxon>
        <taxon>Chlorobiia</taxon>
        <taxon>Chlorobiales</taxon>
        <taxon>Chlorobiaceae</taxon>
        <taxon>Chlorobaculum</taxon>
    </lineage>
</organism>
<dbReference type="RefSeq" id="WP_139456406.1">
    <property type="nucleotide sequence ID" value="NZ_VDCH01000005.1"/>
</dbReference>
<keyword evidence="1" id="KW-0808">Transferase</keyword>
<protein>
    <submittedName>
        <fullName evidence="1">Glycosyltransferase family 4 protein</fullName>
    </submittedName>
</protein>
<proteinExistence type="predicted"/>
<dbReference type="AlphaFoldDB" id="A0A5C4S7U4"/>
<dbReference type="Proteomes" id="UP000308271">
    <property type="component" value="Unassembled WGS sequence"/>
</dbReference>
<dbReference type="OrthoDB" id="9811902at2"/>
<evidence type="ECO:0000313" key="2">
    <source>
        <dbReference type="Proteomes" id="UP000308271"/>
    </source>
</evidence>
<accession>A0A5C4S7U4</accession>
<dbReference type="GO" id="GO:0016740">
    <property type="term" value="F:transferase activity"/>
    <property type="evidence" value="ECO:0007669"/>
    <property type="project" value="UniProtKB-KW"/>
</dbReference>
<reference evidence="1 2" key="1">
    <citation type="submission" date="2019-05" db="EMBL/GenBank/DDBJ databases">
        <title>Draft Whole-Genome sequence of the green sulfur bacterium Chlorobaculum thiosulfatiphilum DSM 249.</title>
        <authorList>
            <person name="Meyer T.E."/>
            <person name="Kyndt J.A."/>
        </authorList>
    </citation>
    <scope>NUCLEOTIDE SEQUENCE [LARGE SCALE GENOMIC DNA]</scope>
    <source>
        <strain evidence="1 2">DSM 249</strain>
    </source>
</reference>
<keyword evidence="2" id="KW-1185">Reference proteome</keyword>
<dbReference type="EMBL" id="VDCH01000005">
    <property type="protein sequence ID" value="TNJ39526.1"/>
    <property type="molecule type" value="Genomic_DNA"/>
</dbReference>
<name>A0A5C4S7U4_CHLTI</name>
<gene>
    <name evidence="1" type="ORF">FGF66_03970</name>
</gene>